<dbReference type="InterPro" id="IPR036420">
    <property type="entry name" value="BRCT_dom_sf"/>
</dbReference>
<accession>A0A196S7E8</accession>
<sequence length="290" mass="33052">MSLNLFAYGSSSSSEDEEDNEKQEVETTVKEKEEEKPEEKEPETKLVPKKIILPAFNLDDAKVEKPTQSKRPIQKPGSIPVKTVTKHPRKLVPSQLHRKIYSTEDNWLFFVCLSHPHERSLLTEFIQSHDGEVCPVTHSVDTMIPYKIQSSEKQCCIVASFLSPFIRRIISFSPDITLVTPQWVVDSVAAGCQQPDGFFTKPHPRICFEGLIVALFTQQHWNEYKQLLEQNDAYVMKDISVAEGYVVVADSMDSIPKAVLQSYKGELVSLRWVDCCFQQGKRLPFSTFVL</sequence>
<dbReference type="AlphaFoldDB" id="A0A196S7E8"/>
<feature type="region of interest" description="Disordered" evidence="1">
    <location>
        <begin position="1"/>
        <end position="48"/>
    </location>
</feature>
<dbReference type="PROSITE" id="PS50172">
    <property type="entry name" value="BRCT"/>
    <property type="match status" value="1"/>
</dbReference>
<dbReference type="Gene3D" id="3.40.50.10190">
    <property type="entry name" value="BRCT domain"/>
    <property type="match status" value="1"/>
</dbReference>
<feature type="compositionally biased region" description="Basic and acidic residues" evidence="1">
    <location>
        <begin position="22"/>
        <end position="46"/>
    </location>
</feature>
<organism evidence="3 4">
    <name type="scientific">Blastocystis sp. subtype 1 (strain ATCC 50177 / NandII)</name>
    <dbReference type="NCBI Taxonomy" id="478820"/>
    <lineage>
        <taxon>Eukaryota</taxon>
        <taxon>Sar</taxon>
        <taxon>Stramenopiles</taxon>
        <taxon>Bigyra</taxon>
        <taxon>Opalozoa</taxon>
        <taxon>Opalinata</taxon>
        <taxon>Blastocystidae</taxon>
        <taxon>Blastocystis</taxon>
    </lineage>
</organism>
<gene>
    <name evidence="3" type="ORF">AV274_6007</name>
</gene>
<name>A0A196S7E8_BLAHN</name>
<dbReference type="Proteomes" id="UP000078348">
    <property type="component" value="Unassembled WGS sequence"/>
</dbReference>
<proteinExistence type="predicted"/>
<evidence type="ECO:0000259" key="2">
    <source>
        <dbReference type="PROSITE" id="PS50172"/>
    </source>
</evidence>
<evidence type="ECO:0000256" key="1">
    <source>
        <dbReference type="SAM" id="MobiDB-lite"/>
    </source>
</evidence>
<reference evidence="3 4" key="1">
    <citation type="submission" date="2016-05" db="EMBL/GenBank/DDBJ databases">
        <title>Nuclear genome of Blastocystis sp. subtype 1 NandII.</title>
        <authorList>
            <person name="Gentekaki E."/>
            <person name="Curtis B."/>
            <person name="Stairs C."/>
            <person name="Eme L."/>
            <person name="Herman E."/>
            <person name="Klimes V."/>
            <person name="Arias M.C."/>
            <person name="Elias M."/>
            <person name="Hilliou F."/>
            <person name="Klute M."/>
            <person name="Malik S.-B."/>
            <person name="Pightling A."/>
            <person name="Rachubinski R."/>
            <person name="Salas D."/>
            <person name="Schlacht A."/>
            <person name="Suga H."/>
            <person name="Archibald J."/>
            <person name="Ball S.G."/>
            <person name="Clark G."/>
            <person name="Dacks J."/>
            <person name="Van Der Giezen M."/>
            <person name="Tsaousis A."/>
            <person name="Roger A."/>
        </authorList>
    </citation>
    <scope>NUCLEOTIDE SEQUENCE [LARGE SCALE GENOMIC DNA]</scope>
    <source>
        <strain evidence="4">ATCC 50177 / NandII</strain>
    </source>
</reference>
<keyword evidence="4" id="KW-1185">Reference proteome</keyword>
<comment type="caution">
    <text evidence="3">The sequence shown here is derived from an EMBL/GenBank/DDBJ whole genome shotgun (WGS) entry which is preliminary data.</text>
</comment>
<evidence type="ECO:0000313" key="4">
    <source>
        <dbReference type="Proteomes" id="UP000078348"/>
    </source>
</evidence>
<evidence type="ECO:0000313" key="3">
    <source>
        <dbReference type="EMBL" id="OAO12286.1"/>
    </source>
</evidence>
<feature type="domain" description="BRCT" evidence="2">
    <location>
        <begin position="208"/>
        <end position="290"/>
    </location>
</feature>
<dbReference type="InterPro" id="IPR001357">
    <property type="entry name" value="BRCT_dom"/>
</dbReference>
<dbReference type="EMBL" id="LXWW01000554">
    <property type="protein sequence ID" value="OAO12286.1"/>
    <property type="molecule type" value="Genomic_DNA"/>
</dbReference>
<dbReference type="SUPFAM" id="SSF52113">
    <property type="entry name" value="BRCT domain"/>
    <property type="match status" value="2"/>
</dbReference>
<protein>
    <recommendedName>
        <fullName evidence="2">BRCT domain-containing protein</fullName>
    </recommendedName>
</protein>